<sequence>MTKLKTNDFYELIEKSLQSPNYSDEALFSEEALASRVHDRLAESWEHGWDFCVENNFFGERGVSVLIQNTKIDWHMFWDWILAEFSTCTQGAIVNFEVWSNIKDDTLVAGDMIARRLLLSEGSYEESLE</sequence>
<protein>
    <submittedName>
        <fullName evidence="1">Uncharacterized protein</fullName>
    </submittedName>
</protein>
<name>A0AAT9FHC5_9BACT</name>
<evidence type="ECO:0000313" key="1">
    <source>
        <dbReference type="EMBL" id="BDS05388.1"/>
    </source>
</evidence>
<accession>A0AAT9FHC5</accession>
<dbReference type="EMBL" id="AP026866">
    <property type="protein sequence ID" value="BDS05388.1"/>
    <property type="molecule type" value="Genomic_DNA"/>
</dbReference>
<gene>
    <name evidence="1" type="ORF">NT6N_04280</name>
</gene>
<dbReference type="KEGG" id="osu:NT6N_04280"/>
<dbReference type="AlphaFoldDB" id="A0AAT9FHC5"/>
<reference evidence="1" key="1">
    <citation type="submission" date="2024-07" db="EMBL/GenBank/DDBJ databases">
        <title>Complete genome sequence of Verrucomicrobiaceae bacterium NT6N.</title>
        <authorList>
            <person name="Huang C."/>
            <person name="Takami H."/>
            <person name="Hamasaki K."/>
        </authorList>
    </citation>
    <scope>NUCLEOTIDE SEQUENCE</scope>
    <source>
        <strain evidence="1">NT6N</strain>
    </source>
</reference>
<proteinExistence type="predicted"/>
<organism evidence="1">
    <name type="scientific">Oceaniferula spumae</name>
    <dbReference type="NCBI Taxonomy" id="2979115"/>
    <lineage>
        <taxon>Bacteria</taxon>
        <taxon>Pseudomonadati</taxon>
        <taxon>Verrucomicrobiota</taxon>
        <taxon>Verrucomicrobiia</taxon>
        <taxon>Verrucomicrobiales</taxon>
        <taxon>Verrucomicrobiaceae</taxon>
        <taxon>Oceaniferula</taxon>
    </lineage>
</organism>